<proteinExistence type="predicted"/>
<keyword evidence="1" id="KW-0812">Transmembrane</keyword>
<name>A0A2P2Q9Q6_RHIMU</name>
<evidence type="ECO:0000313" key="2">
    <source>
        <dbReference type="EMBL" id="MBX63738.1"/>
    </source>
</evidence>
<accession>A0A2P2Q9Q6</accession>
<dbReference type="AlphaFoldDB" id="A0A2P2Q9Q6"/>
<dbReference type="EMBL" id="GGEC01083254">
    <property type="protein sequence ID" value="MBX63738.1"/>
    <property type="molecule type" value="Transcribed_RNA"/>
</dbReference>
<organism evidence="2">
    <name type="scientific">Rhizophora mucronata</name>
    <name type="common">Asiatic mangrove</name>
    <dbReference type="NCBI Taxonomy" id="61149"/>
    <lineage>
        <taxon>Eukaryota</taxon>
        <taxon>Viridiplantae</taxon>
        <taxon>Streptophyta</taxon>
        <taxon>Embryophyta</taxon>
        <taxon>Tracheophyta</taxon>
        <taxon>Spermatophyta</taxon>
        <taxon>Magnoliopsida</taxon>
        <taxon>eudicotyledons</taxon>
        <taxon>Gunneridae</taxon>
        <taxon>Pentapetalae</taxon>
        <taxon>rosids</taxon>
        <taxon>fabids</taxon>
        <taxon>Malpighiales</taxon>
        <taxon>Rhizophoraceae</taxon>
        <taxon>Rhizophora</taxon>
    </lineage>
</organism>
<evidence type="ECO:0000256" key="1">
    <source>
        <dbReference type="SAM" id="Phobius"/>
    </source>
</evidence>
<keyword evidence="1" id="KW-0472">Membrane</keyword>
<reference evidence="2" key="1">
    <citation type="submission" date="2018-02" db="EMBL/GenBank/DDBJ databases">
        <title>Rhizophora mucronata_Transcriptome.</title>
        <authorList>
            <person name="Meera S.P."/>
            <person name="Sreeshan A."/>
            <person name="Augustine A."/>
        </authorList>
    </citation>
    <scope>NUCLEOTIDE SEQUENCE</scope>
    <source>
        <tissue evidence="2">Leaf</tissue>
    </source>
</reference>
<keyword evidence="1" id="KW-1133">Transmembrane helix</keyword>
<sequence>MLKKSLLSCLHRIKTSFQLFVLKPIPGTLIFLQDYNWEDKVVDRIEMIGFSFTNFLSPFSSTLLSLFFCFPKKHFTL</sequence>
<protein>
    <submittedName>
        <fullName evidence="2">Uncharacterized protein</fullName>
    </submittedName>
</protein>
<feature type="transmembrane region" description="Helical" evidence="1">
    <location>
        <begin position="47"/>
        <end position="70"/>
    </location>
</feature>